<dbReference type="AlphaFoldDB" id="A0A4Z1E6N0"/>
<name>A0A4Z1E6N0_9MICO</name>
<feature type="region of interest" description="Disordered" evidence="1">
    <location>
        <begin position="1"/>
        <end position="90"/>
    </location>
</feature>
<evidence type="ECO:0000313" key="3">
    <source>
        <dbReference type="Proteomes" id="UP000297318"/>
    </source>
</evidence>
<gene>
    <name evidence="2" type="ORF">SERN_0710</name>
</gene>
<dbReference type="Proteomes" id="UP000297318">
    <property type="component" value="Unassembled WGS sequence"/>
</dbReference>
<evidence type="ECO:0000256" key="1">
    <source>
        <dbReference type="SAM" id="MobiDB-lite"/>
    </source>
</evidence>
<proteinExistence type="predicted"/>
<organism evidence="2 3">
    <name type="scientific">Serinibacter arcticus</name>
    <dbReference type="NCBI Taxonomy" id="1655435"/>
    <lineage>
        <taxon>Bacteria</taxon>
        <taxon>Bacillati</taxon>
        <taxon>Actinomycetota</taxon>
        <taxon>Actinomycetes</taxon>
        <taxon>Micrococcales</taxon>
        <taxon>Beutenbergiaceae</taxon>
        <taxon>Serinibacter</taxon>
    </lineage>
</organism>
<sequence>MLALAACTPPQGSSSEESGSVEPGPTESSETSGTASPSPSQSESTDHGGTTRPTDEPQTDGEQSGDADTGSPFEFVRGLPSGVEEAPADSAAGVGWNEAGDALYVVTFGSSSCPLVPQTVEQAGGGLEITLAAAGGAVCTMDIVPTYATVAPPSGVASDAPVTAVLGDLGQVTVPPAATPTQIGWLAAEAG</sequence>
<protein>
    <submittedName>
        <fullName evidence="2">Uncharacterized protein</fullName>
    </submittedName>
</protein>
<feature type="compositionally biased region" description="Low complexity" evidence="1">
    <location>
        <begin position="8"/>
        <end position="40"/>
    </location>
</feature>
<comment type="caution">
    <text evidence="2">The sequence shown here is derived from an EMBL/GenBank/DDBJ whole genome shotgun (WGS) entry which is preliminary data.</text>
</comment>
<reference evidence="2 3" key="1">
    <citation type="submission" date="2018-11" db="EMBL/GenBank/DDBJ databases">
        <title>Complete genome sequencing of the Actinobacteria Serinibacter sp. K3-2.</title>
        <authorList>
            <person name="Rakitin A.L."/>
            <person name="Beletsky A.V."/>
            <person name="Mardanov A.V."/>
            <person name="Ravin N.V."/>
            <person name="Gromova A.S."/>
            <person name="Filippova S.N."/>
            <person name="Gal'Chenko V.F."/>
        </authorList>
    </citation>
    <scope>NUCLEOTIDE SEQUENCE [LARGE SCALE GENOMIC DNA]</scope>
    <source>
        <strain evidence="2 3">K3-2</strain>
    </source>
</reference>
<keyword evidence="3" id="KW-1185">Reference proteome</keyword>
<evidence type="ECO:0000313" key="2">
    <source>
        <dbReference type="EMBL" id="TGO06518.1"/>
    </source>
</evidence>
<accession>A0A4Z1E6N0</accession>
<feature type="compositionally biased region" description="Polar residues" evidence="1">
    <location>
        <begin position="41"/>
        <end position="52"/>
    </location>
</feature>
<dbReference type="EMBL" id="RHPJ01000001">
    <property type="protein sequence ID" value="TGO06518.1"/>
    <property type="molecule type" value="Genomic_DNA"/>
</dbReference>